<sequence length="644" mass="67105">MKSWLVMALVIGAMGIGCTVPGTDQVNLERLCAGRGSQELAGVLRADPDACDRGLDLTIRSQGFNPGCIRVALRSADGTRAVPSLELRPSPSAGQGSTLHVAVLLSDAWSDDLRVQADAFEQTCDTAAVTSDAFTTSQPNKWQLRQSPLDLFATDADGDGFVAPDSGGTDCNDSDANIIGPIAWYPDDDGDGYGSSRLPVVVRACVGTALTASRTGDCNDRDPSIHPDQPEFRCDGQDDNCNDIKDEGFDLGGSCLNAFQCPGVVTCDPAQGNVQCLSAATPTAYFMDEDGDGKAGADAGVSCSGPAPGTTTEMADCDESSPFVAKGVPEVCDRLDNNCNGLIDEGTSCNYNWEPVGTGAGTVRWIATATNGTDQAWLVSKTGQIAHVDSDGSVALLPDCPGSWNAAWSSKTGQMFLAGDNGKLATRISTGCTESQTPDPNVNLTGIAGIENADGGAPTIYIVSSAGFIFKWTPPNAPIQIATTGVNLRAISARGDADTLFAVGARDFGVPVPKPSALRYSPADGLWIEEPLPSAALSEFLLSVHVLSRRFAYAAGGKGMVFERVDGVWRQLPFLSGGVDVTGIVAFSSKGLYASTQGGTIAHFNSAGWTNVYSNPRALRAITGTNPTHLLSVGDQGVVLGWRP</sequence>
<evidence type="ECO:0008006" key="3">
    <source>
        <dbReference type="Google" id="ProtNLM"/>
    </source>
</evidence>
<dbReference type="Pfam" id="PF11617">
    <property type="entry name" value="Cu-binding_MopE"/>
    <property type="match status" value="3"/>
</dbReference>
<organism evidence="1 2">
    <name type="scientific">Corallococcus interemptor</name>
    <dbReference type="NCBI Taxonomy" id="2316720"/>
    <lineage>
        <taxon>Bacteria</taxon>
        <taxon>Pseudomonadati</taxon>
        <taxon>Myxococcota</taxon>
        <taxon>Myxococcia</taxon>
        <taxon>Myxococcales</taxon>
        <taxon>Cystobacterineae</taxon>
        <taxon>Myxococcaceae</taxon>
        <taxon>Corallococcus</taxon>
    </lineage>
</organism>
<dbReference type="PROSITE" id="PS51257">
    <property type="entry name" value="PROKAR_LIPOPROTEIN"/>
    <property type="match status" value="1"/>
</dbReference>
<name>A0A3A8Q1M4_9BACT</name>
<dbReference type="InterPro" id="IPR021655">
    <property type="entry name" value="Put_metal-bd"/>
</dbReference>
<comment type="caution">
    <text evidence="1">The sequence shown here is derived from an EMBL/GenBank/DDBJ whole genome shotgun (WGS) entry which is preliminary data.</text>
</comment>
<proteinExistence type="predicted"/>
<gene>
    <name evidence="1" type="ORF">D7X96_29400</name>
</gene>
<reference evidence="2" key="1">
    <citation type="submission" date="2018-09" db="EMBL/GenBank/DDBJ databases">
        <authorList>
            <person name="Livingstone P.G."/>
            <person name="Whitworth D.E."/>
        </authorList>
    </citation>
    <scope>NUCLEOTIDE SEQUENCE [LARGE SCALE GENOMIC DNA]</scope>
    <source>
        <strain evidence="2">AB047A</strain>
    </source>
</reference>
<dbReference type="EMBL" id="RAWM01000109">
    <property type="protein sequence ID" value="RKH62659.1"/>
    <property type="molecule type" value="Genomic_DNA"/>
</dbReference>
<keyword evidence="2" id="KW-1185">Reference proteome</keyword>
<dbReference type="AlphaFoldDB" id="A0A3A8Q1M4"/>
<accession>A0A3A8Q1M4</accession>
<protein>
    <recommendedName>
        <fullName evidence="3">Lipoprotein</fullName>
    </recommendedName>
</protein>
<dbReference type="SUPFAM" id="SSF63829">
    <property type="entry name" value="Calcium-dependent phosphotriesterase"/>
    <property type="match status" value="1"/>
</dbReference>
<evidence type="ECO:0000313" key="2">
    <source>
        <dbReference type="Proteomes" id="UP000282656"/>
    </source>
</evidence>
<evidence type="ECO:0000313" key="1">
    <source>
        <dbReference type="EMBL" id="RKH62659.1"/>
    </source>
</evidence>
<dbReference type="Proteomes" id="UP000282656">
    <property type="component" value="Unassembled WGS sequence"/>
</dbReference>